<feature type="domain" description="Response regulatory" evidence="10">
    <location>
        <begin position="5"/>
        <end position="120"/>
    </location>
</feature>
<evidence type="ECO:0000256" key="7">
    <source>
        <dbReference type="SAM" id="Coils"/>
    </source>
</evidence>
<evidence type="ECO:0000313" key="12">
    <source>
        <dbReference type="Proteomes" id="UP000005551"/>
    </source>
</evidence>
<keyword evidence="3" id="KW-0808">Transferase</keyword>
<dbReference type="InterPro" id="IPR003661">
    <property type="entry name" value="HisK_dim/P_dom"/>
</dbReference>
<dbReference type="EMBL" id="AJYA01000030">
    <property type="protein sequence ID" value="EIM75457.1"/>
    <property type="molecule type" value="Genomic_DNA"/>
</dbReference>
<dbReference type="Pfam" id="PF00512">
    <property type="entry name" value="HisKA"/>
    <property type="match status" value="1"/>
</dbReference>
<dbReference type="SUPFAM" id="SSF55874">
    <property type="entry name" value="ATPase domain of HSP90 chaperone/DNA topoisomerase II/histidine kinase"/>
    <property type="match status" value="1"/>
</dbReference>
<evidence type="ECO:0000256" key="8">
    <source>
        <dbReference type="SAM" id="MobiDB-lite"/>
    </source>
</evidence>
<dbReference type="EC" id="2.7.13.3" evidence="2"/>
<dbReference type="Gene3D" id="1.10.287.130">
    <property type="match status" value="1"/>
</dbReference>
<evidence type="ECO:0000259" key="9">
    <source>
        <dbReference type="PROSITE" id="PS50109"/>
    </source>
</evidence>
<organism evidence="11 12">
    <name type="scientific">Nitritalea halalkaliphila LW7</name>
    <dbReference type="NCBI Taxonomy" id="1189621"/>
    <lineage>
        <taxon>Bacteria</taxon>
        <taxon>Pseudomonadati</taxon>
        <taxon>Bacteroidota</taxon>
        <taxon>Cytophagia</taxon>
        <taxon>Cytophagales</taxon>
        <taxon>Cyclobacteriaceae</taxon>
        <taxon>Nitritalea</taxon>
    </lineage>
</organism>
<dbReference type="InterPro" id="IPR001789">
    <property type="entry name" value="Sig_transdc_resp-reg_receiver"/>
</dbReference>
<gene>
    <name evidence="11" type="ORF">A3SI_13817</name>
</gene>
<feature type="domain" description="Histidine kinase" evidence="9">
    <location>
        <begin position="174"/>
        <end position="312"/>
    </location>
</feature>
<reference evidence="11 12" key="1">
    <citation type="submission" date="2012-05" db="EMBL/GenBank/DDBJ databases">
        <title>Genome sequence of Nitritalea halalkaliphila LW7.</title>
        <authorList>
            <person name="Jangir P.K."/>
            <person name="Singh A."/>
            <person name="Shivaji S."/>
            <person name="Sharma R."/>
        </authorList>
    </citation>
    <scope>NUCLEOTIDE SEQUENCE [LARGE SCALE GENOMIC DNA]</scope>
    <source>
        <strain evidence="11 12">LW7</strain>
    </source>
</reference>
<accession>I5C0V5</accession>
<dbReference type="InterPro" id="IPR036097">
    <property type="entry name" value="HisK_dim/P_sf"/>
</dbReference>
<dbReference type="RefSeq" id="WP_009055938.1">
    <property type="nucleotide sequence ID" value="NZ_AJYA01000030.1"/>
</dbReference>
<evidence type="ECO:0000313" key="11">
    <source>
        <dbReference type="EMBL" id="EIM75457.1"/>
    </source>
</evidence>
<evidence type="ECO:0000256" key="1">
    <source>
        <dbReference type="ARBA" id="ARBA00000085"/>
    </source>
</evidence>
<comment type="caution">
    <text evidence="11">The sequence shown here is derived from an EMBL/GenBank/DDBJ whole genome shotgun (WGS) entry which is preliminary data.</text>
</comment>
<feature type="coiled-coil region" evidence="7">
    <location>
        <begin position="133"/>
        <end position="167"/>
    </location>
</feature>
<dbReference type="Gene3D" id="3.40.50.2300">
    <property type="match status" value="1"/>
</dbReference>
<evidence type="ECO:0000256" key="2">
    <source>
        <dbReference type="ARBA" id="ARBA00012438"/>
    </source>
</evidence>
<keyword evidence="12" id="KW-1185">Reference proteome</keyword>
<feature type="compositionally biased region" description="Polar residues" evidence="8">
    <location>
        <begin position="329"/>
        <end position="342"/>
    </location>
</feature>
<dbReference type="Gene3D" id="3.30.565.10">
    <property type="entry name" value="Histidine kinase-like ATPase, C-terminal domain"/>
    <property type="match status" value="1"/>
</dbReference>
<feature type="modified residue" description="4-aspartylphosphate" evidence="6">
    <location>
        <position position="55"/>
    </location>
</feature>
<evidence type="ECO:0000256" key="3">
    <source>
        <dbReference type="ARBA" id="ARBA00022679"/>
    </source>
</evidence>
<dbReference type="SUPFAM" id="SSF47384">
    <property type="entry name" value="Homodimeric domain of signal transducing histidine kinase"/>
    <property type="match status" value="1"/>
</dbReference>
<dbReference type="GO" id="GO:0000155">
    <property type="term" value="F:phosphorelay sensor kinase activity"/>
    <property type="evidence" value="ECO:0007669"/>
    <property type="project" value="InterPro"/>
</dbReference>
<proteinExistence type="predicted"/>
<dbReference type="PROSITE" id="PS50110">
    <property type="entry name" value="RESPONSE_REGULATORY"/>
    <property type="match status" value="1"/>
</dbReference>
<sequence>MKPIQIIITEDDFVSAMVLKKVLQASSYEIIGIATTGEQTLDMLTTKRPDVILMDITLGGELDGITTTEIINARYGFPVIYISGHSDHATLEKVVGTNPGAYVTKPYDERELYMVIELTVSRYRREQDMQRYSQELEEKVKARTRALDKVNAELKQALAREQELNDLKTKIVLNVSHGFKTPLTSILSSSQLISKYAEFDHELAPKFQRHAARIEKAVQNLNNMLNGMLLIGKSDEKKLQALRQQIHMPTFISELLEMVKLAHNFQVQISVNQQHVPEFIYSDLDLMHQICDNLLSNALKYSPEGGIVKLDLGEREIACLSRSRIGESGSPSASRTSFSNGFSAPRMSD</sequence>
<keyword evidence="7" id="KW-0175">Coiled coil</keyword>
<dbReference type="Pfam" id="PF00072">
    <property type="entry name" value="Response_reg"/>
    <property type="match status" value="1"/>
</dbReference>
<dbReference type="SMART" id="SM00388">
    <property type="entry name" value="HisKA"/>
    <property type="match status" value="1"/>
</dbReference>
<dbReference type="PANTHER" id="PTHR43711">
    <property type="entry name" value="TWO-COMPONENT HISTIDINE KINASE"/>
    <property type="match status" value="1"/>
</dbReference>
<feature type="region of interest" description="Disordered" evidence="8">
    <location>
        <begin position="323"/>
        <end position="349"/>
    </location>
</feature>
<dbReference type="InterPro" id="IPR005467">
    <property type="entry name" value="His_kinase_dom"/>
</dbReference>
<evidence type="ECO:0000256" key="5">
    <source>
        <dbReference type="ARBA" id="ARBA00023012"/>
    </source>
</evidence>
<keyword evidence="6" id="KW-0597">Phosphoprotein</keyword>
<dbReference type="PANTHER" id="PTHR43711:SF26">
    <property type="entry name" value="SENSOR HISTIDINE KINASE RCSC"/>
    <property type="match status" value="1"/>
</dbReference>
<evidence type="ECO:0000256" key="6">
    <source>
        <dbReference type="PROSITE-ProRule" id="PRU00169"/>
    </source>
</evidence>
<dbReference type="Proteomes" id="UP000005551">
    <property type="component" value="Unassembled WGS sequence"/>
</dbReference>
<dbReference type="InterPro" id="IPR036890">
    <property type="entry name" value="HATPase_C_sf"/>
</dbReference>
<name>I5C0V5_9BACT</name>
<dbReference type="SUPFAM" id="SSF52172">
    <property type="entry name" value="CheY-like"/>
    <property type="match status" value="1"/>
</dbReference>
<evidence type="ECO:0000259" key="10">
    <source>
        <dbReference type="PROSITE" id="PS50110"/>
    </source>
</evidence>
<evidence type="ECO:0000256" key="4">
    <source>
        <dbReference type="ARBA" id="ARBA00022777"/>
    </source>
</evidence>
<protein>
    <recommendedName>
        <fullName evidence="2">histidine kinase</fullName>
        <ecNumber evidence="2">2.7.13.3</ecNumber>
    </recommendedName>
</protein>
<dbReference type="AlphaFoldDB" id="I5C0V5"/>
<dbReference type="CDD" id="cd17534">
    <property type="entry name" value="REC_DC-like"/>
    <property type="match status" value="1"/>
</dbReference>
<dbReference type="STRING" id="1189621.A3SI_13817"/>
<dbReference type="InterPro" id="IPR050736">
    <property type="entry name" value="Sensor_HK_Regulatory"/>
</dbReference>
<dbReference type="PROSITE" id="PS50109">
    <property type="entry name" value="HIS_KIN"/>
    <property type="match status" value="1"/>
</dbReference>
<dbReference type="InterPro" id="IPR011006">
    <property type="entry name" value="CheY-like_superfamily"/>
</dbReference>
<comment type="catalytic activity">
    <reaction evidence="1">
        <text>ATP + protein L-histidine = ADP + protein N-phospho-L-histidine.</text>
        <dbReference type="EC" id="2.7.13.3"/>
    </reaction>
</comment>
<keyword evidence="5" id="KW-0902">Two-component regulatory system</keyword>
<dbReference type="SMART" id="SM00448">
    <property type="entry name" value="REC"/>
    <property type="match status" value="1"/>
</dbReference>
<keyword evidence="4 11" id="KW-0418">Kinase</keyword>